<dbReference type="PROSITE" id="PS50110">
    <property type="entry name" value="RESPONSE_REGULATORY"/>
    <property type="match status" value="1"/>
</dbReference>
<dbReference type="InterPro" id="IPR050595">
    <property type="entry name" value="Bact_response_regulator"/>
</dbReference>
<dbReference type="PANTHER" id="PTHR44591:SF18">
    <property type="entry name" value="REGULATORY PROTEIN"/>
    <property type="match status" value="1"/>
</dbReference>
<dbReference type="AlphaFoldDB" id="A0A3A4R7K6"/>
<feature type="modified residue" description="4-aspartylphosphate" evidence="2">
    <location>
        <position position="53"/>
    </location>
</feature>
<dbReference type="Pfam" id="PF00072">
    <property type="entry name" value="Response_reg"/>
    <property type="match status" value="1"/>
</dbReference>
<comment type="caution">
    <text evidence="4">The sequence shown here is derived from an EMBL/GenBank/DDBJ whole genome shotgun (WGS) entry which is preliminary data.</text>
</comment>
<evidence type="ECO:0000256" key="1">
    <source>
        <dbReference type="ARBA" id="ARBA00022553"/>
    </source>
</evidence>
<protein>
    <submittedName>
        <fullName evidence="4">Response regulator</fullName>
    </submittedName>
</protein>
<dbReference type="SUPFAM" id="SSF52172">
    <property type="entry name" value="CheY-like"/>
    <property type="match status" value="1"/>
</dbReference>
<sequence length="123" mass="13920">MGERLLIVEDDKNQQFLYEQELREEGYDISVASNADEALALIQKKSFNLVILDICMPGKDGIETLSEIMEYDNKIPVILNTAYGTYKDNFMTWSADAYVVKSSDLTELKTTIRSILDQKNVGA</sequence>
<dbReference type="EMBL" id="QZJZ01000079">
    <property type="protein sequence ID" value="RJP57491.1"/>
    <property type="molecule type" value="Genomic_DNA"/>
</dbReference>
<dbReference type="Gene3D" id="3.40.50.2300">
    <property type="match status" value="1"/>
</dbReference>
<evidence type="ECO:0000313" key="5">
    <source>
        <dbReference type="Proteomes" id="UP000266426"/>
    </source>
</evidence>
<reference evidence="4 5" key="1">
    <citation type="journal article" date="2017" name="ISME J.">
        <title>Energy and carbon metabolisms in a deep terrestrial subsurface fluid microbial community.</title>
        <authorList>
            <person name="Momper L."/>
            <person name="Jungbluth S.P."/>
            <person name="Lee M.D."/>
            <person name="Amend J.P."/>
        </authorList>
    </citation>
    <scope>NUCLEOTIDE SEQUENCE [LARGE SCALE GENOMIC DNA]</scope>
    <source>
        <strain evidence="4">SURF_26</strain>
    </source>
</reference>
<dbReference type="CDD" id="cd17554">
    <property type="entry name" value="REC_TrrA-like"/>
    <property type="match status" value="1"/>
</dbReference>
<dbReference type="PANTHER" id="PTHR44591">
    <property type="entry name" value="STRESS RESPONSE REGULATOR PROTEIN 1"/>
    <property type="match status" value="1"/>
</dbReference>
<organism evidence="4 5">
    <name type="scientific">Candidatus Auribacter fodinae</name>
    <dbReference type="NCBI Taxonomy" id="2093366"/>
    <lineage>
        <taxon>Bacteria</taxon>
        <taxon>Pseudomonadati</taxon>
        <taxon>Candidatus Auribacterota</taxon>
        <taxon>Candidatus Auribacteria</taxon>
        <taxon>Candidatus Auribacterales</taxon>
        <taxon>Candidatus Auribacteraceae</taxon>
        <taxon>Candidatus Auribacter</taxon>
    </lineage>
</organism>
<dbReference type="GO" id="GO:0000160">
    <property type="term" value="P:phosphorelay signal transduction system"/>
    <property type="evidence" value="ECO:0007669"/>
    <property type="project" value="InterPro"/>
</dbReference>
<evidence type="ECO:0000256" key="2">
    <source>
        <dbReference type="PROSITE-ProRule" id="PRU00169"/>
    </source>
</evidence>
<dbReference type="InterPro" id="IPR011006">
    <property type="entry name" value="CheY-like_superfamily"/>
</dbReference>
<dbReference type="SMART" id="SM00448">
    <property type="entry name" value="REC"/>
    <property type="match status" value="1"/>
</dbReference>
<proteinExistence type="predicted"/>
<evidence type="ECO:0000259" key="3">
    <source>
        <dbReference type="PROSITE" id="PS50110"/>
    </source>
</evidence>
<evidence type="ECO:0000313" key="4">
    <source>
        <dbReference type="EMBL" id="RJP57491.1"/>
    </source>
</evidence>
<feature type="domain" description="Response regulatory" evidence="3">
    <location>
        <begin position="4"/>
        <end position="116"/>
    </location>
</feature>
<keyword evidence="1 2" id="KW-0597">Phosphoprotein</keyword>
<dbReference type="Proteomes" id="UP000266426">
    <property type="component" value="Unassembled WGS sequence"/>
</dbReference>
<dbReference type="InterPro" id="IPR001789">
    <property type="entry name" value="Sig_transdc_resp-reg_receiver"/>
</dbReference>
<name>A0A3A4R7K6_9BACT</name>
<accession>A0A3A4R7K6</accession>
<gene>
    <name evidence="4" type="ORF">C4541_10015</name>
</gene>